<dbReference type="GO" id="GO:0008270">
    <property type="term" value="F:zinc ion binding"/>
    <property type="evidence" value="ECO:0007669"/>
    <property type="project" value="UniProtKB-KW"/>
</dbReference>
<feature type="domain" description="Formamidopyrimidine-DNA glycosylase catalytic" evidence="18">
    <location>
        <begin position="2"/>
        <end position="120"/>
    </location>
</feature>
<evidence type="ECO:0000256" key="6">
    <source>
        <dbReference type="ARBA" id="ARBA00022763"/>
    </source>
</evidence>
<gene>
    <name evidence="19" type="ORF">CO185_01000</name>
</gene>
<comment type="catalytic activity">
    <reaction evidence="15">
        <text>2'-deoxyribonucleotide-(2'-deoxyribose 5'-phosphate)-2'-deoxyribonucleotide-DNA = a 3'-end 2'-deoxyribonucleotide-(2,3-dehydro-2,3-deoxyribose 5'-phosphate)-DNA + a 5'-end 5'-phospho-2'-deoxyribonucleoside-DNA + H(+)</text>
        <dbReference type="Rhea" id="RHEA:66592"/>
        <dbReference type="Rhea" id="RHEA-COMP:13180"/>
        <dbReference type="Rhea" id="RHEA-COMP:16897"/>
        <dbReference type="Rhea" id="RHEA-COMP:17067"/>
        <dbReference type="ChEBI" id="CHEBI:15378"/>
        <dbReference type="ChEBI" id="CHEBI:136412"/>
        <dbReference type="ChEBI" id="CHEBI:157695"/>
        <dbReference type="ChEBI" id="CHEBI:167181"/>
        <dbReference type="EC" id="4.2.99.18"/>
    </reaction>
</comment>
<proteinExistence type="inferred from homology"/>
<evidence type="ECO:0000259" key="18">
    <source>
        <dbReference type="PROSITE" id="PS51068"/>
    </source>
</evidence>
<keyword evidence="14" id="KW-0326">Glycosidase</keyword>
<dbReference type="Pfam" id="PF01149">
    <property type="entry name" value="Fapy_DNA_glyco"/>
    <property type="match status" value="1"/>
</dbReference>
<dbReference type="SUPFAM" id="SSF46946">
    <property type="entry name" value="S13-like H2TH domain"/>
    <property type="match status" value="1"/>
</dbReference>
<feature type="domain" description="FPG-type" evidence="17">
    <location>
        <begin position="246"/>
        <end position="282"/>
    </location>
</feature>
<evidence type="ECO:0000256" key="1">
    <source>
        <dbReference type="ARBA" id="ARBA00001668"/>
    </source>
</evidence>
<evidence type="ECO:0000256" key="16">
    <source>
        <dbReference type="PROSITE-ProRule" id="PRU00391"/>
    </source>
</evidence>
<dbReference type="GO" id="GO:0140078">
    <property type="term" value="F:class I DNA-(apurinic or apyrimidinic site) endonuclease activity"/>
    <property type="evidence" value="ECO:0007669"/>
    <property type="project" value="UniProtKB-EC"/>
</dbReference>
<dbReference type="PANTHER" id="PTHR22993">
    <property type="entry name" value="FORMAMIDOPYRIMIDINE-DNA GLYCOSYLASE"/>
    <property type="match status" value="1"/>
</dbReference>
<dbReference type="SMART" id="SM01232">
    <property type="entry name" value="H2TH"/>
    <property type="match status" value="1"/>
</dbReference>
<keyword evidence="12" id="KW-0456">Lyase</keyword>
<keyword evidence="8" id="KW-0378">Hydrolase</keyword>
<evidence type="ECO:0000256" key="7">
    <source>
        <dbReference type="ARBA" id="ARBA00022771"/>
    </source>
</evidence>
<reference evidence="20" key="1">
    <citation type="submission" date="2017-09" db="EMBL/GenBank/DDBJ databases">
        <title>Depth-based differentiation of microbial function through sediment-hosted aquifers and enrichment of novel symbionts in the deep terrestrial subsurface.</title>
        <authorList>
            <person name="Probst A.J."/>
            <person name="Ladd B."/>
            <person name="Jarett J.K."/>
            <person name="Geller-Mcgrath D.E."/>
            <person name="Sieber C.M.K."/>
            <person name="Emerson J.B."/>
            <person name="Anantharaman K."/>
            <person name="Thomas B.C."/>
            <person name="Malmstrom R."/>
            <person name="Stieglmeier M."/>
            <person name="Klingl A."/>
            <person name="Woyke T."/>
            <person name="Ryan C.M."/>
            <person name="Banfield J.F."/>
        </authorList>
    </citation>
    <scope>NUCLEOTIDE SEQUENCE [LARGE SCALE GENOMIC DNA]</scope>
</reference>
<evidence type="ECO:0000256" key="12">
    <source>
        <dbReference type="ARBA" id="ARBA00023239"/>
    </source>
</evidence>
<evidence type="ECO:0000256" key="2">
    <source>
        <dbReference type="ARBA" id="ARBA00001947"/>
    </source>
</evidence>
<comment type="subunit">
    <text evidence="4">Monomer.</text>
</comment>
<comment type="cofactor">
    <cofactor evidence="2">
        <name>Zn(2+)</name>
        <dbReference type="ChEBI" id="CHEBI:29105"/>
    </cofactor>
</comment>
<dbReference type="InterPro" id="IPR000214">
    <property type="entry name" value="Znf_DNA_glyclase/AP_lyase"/>
</dbReference>
<dbReference type="Pfam" id="PF06831">
    <property type="entry name" value="H2TH"/>
    <property type="match status" value="1"/>
</dbReference>
<evidence type="ECO:0000256" key="5">
    <source>
        <dbReference type="ARBA" id="ARBA00022723"/>
    </source>
</evidence>
<evidence type="ECO:0000313" key="19">
    <source>
        <dbReference type="EMBL" id="PJA32992.1"/>
    </source>
</evidence>
<keyword evidence="9" id="KW-0862">Zinc</keyword>
<dbReference type="SMART" id="SM00898">
    <property type="entry name" value="Fapy_DNA_glyco"/>
    <property type="match status" value="1"/>
</dbReference>
<evidence type="ECO:0000256" key="8">
    <source>
        <dbReference type="ARBA" id="ARBA00022801"/>
    </source>
</evidence>
<comment type="caution">
    <text evidence="19">The sequence shown here is derived from an EMBL/GenBank/DDBJ whole genome shotgun (WGS) entry which is preliminary data.</text>
</comment>
<dbReference type="InterPro" id="IPR012319">
    <property type="entry name" value="FPG_cat"/>
</dbReference>
<keyword evidence="5" id="KW-0479">Metal-binding</keyword>
<evidence type="ECO:0000256" key="4">
    <source>
        <dbReference type="ARBA" id="ARBA00011245"/>
    </source>
</evidence>
<name>A0A2M7WSL0_9BACT</name>
<sequence length="284" mass="33129">MPELPEVQTTVDGLNKTVRRRKILDVSTTYNSRFYKDKEDIKNPEFFKIFKRKVKGRKILKAERRAKNILIHLSNDYTILVHMKMTGHFVYDRPNYPYTRLDFKLDNGRHLLLSDMRKFAKVTCLKTSELKESLHLKHLGPEPLDKNFVFKKFKAQILKRPKGRIKQVLMDQSLISGIGNIYADEILWRAGVHPLSQPVKIPEKIFRAIFKAIKEILRKGIALGGDSMDDYRNIKGEKGGFQNSHRAYQKHQRKCLKRGCEGVLEKIRVGGRGTHFCPVHQKLY</sequence>
<dbReference type="GO" id="GO:0003684">
    <property type="term" value="F:damaged DNA binding"/>
    <property type="evidence" value="ECO:0007669"/>
    <property type="project" value="InterPro"/>
</dbReference>
<evidence type="ECO:0000256" key="14">
    <source>
        <dbReference type="ARBA" id="ARBA00023295"/>
    </source>
</evidence>
<dbReference type="InterPro" id="IPR020629">
    <property type="entry name" value="FPG_Glyclase"/>
</dbReference>
<dbReference type="Gene3D" id="1.10.8.50">
    <property type="match status" value="1"/>
</dbReference>
<dbReference type="FunFam" id="1.10.8.50:FF:000003">
    <property type="entry name" value="Formamidopyrimidine-DNA glycosylase"/>
    <property type="match status" value="1"/>
</dbReference>
<evidence type="ECO:0000256" key="9">
    <source>
        <dbReference type="ARBA" id="ARBA00022833"/>
    </source>
</evidence>
<dbReference type="Gene3D" id="3.20.190.10">
    <property type="entry name" value="MutM-like, N-terminal"/>
    <property type="match status" value="1"/>
</dbReference>
<organism evidence="19 20">
    <name type="scientific">Candidatus Zambryskibacteria bacterium CG_4_9_14_3_um_filter_42_15</name>
    <dbReference type="NCBI Taxonomy" id="1975112"/>
    <lineage>
        <taxon>Bacteria</taxon>
        <taxon>Candidatus Zambryskiibacteriota</taxon>
    </lineage>
</organism>
<keyword evidence="13" id="KW-0511">Multifunctional enzyme</keyword>
<evidence type="ECO:0000256" key="11">
    <source>
        <dbReference type="ARBA" id="ARBA00023204"/>
    </source>
</evidence>
<dbReference type="PANTHER" id="PTHR22993:SF9">
    <property type="entry name" value="FORMAMIDOPYRIMIDINE-DNA GLYCOSYLASE"/>
    <property type="match status" value="1"/>
</dbReference>
<dbReference type="InterPro" id="IPR035937">
    <property type="entry name" value="FPG_N"/>
</dbReference>
<evidence type="ECO:0008006" key="21">
    <source>
        <dbReference type="Google" id="ProtNLM"/>
    </source>
</evidence>
<accession>A0A2M7WSL0</accession>
<dbReference type="SUPFAM" id="SSF57716">
    <property type="entry name" value="Glucocorticoid receptor-like (DNA-binding domain)"/>
    <property type="match status" value="1"/>
</dbReference>
<dbReference type="GO" id="GO:0034039">
    <property type="term" value="F:8-oxo-7,8-dihydroguanine DNA N-glycosylase activity"/>
    <property type="evidence" value="ECO:0007669"/>
    <property type="project" value="TreeGrafter"/>
</dbReference>
<dbReference type="EMBL" id="PFXF01000015">
    <property type="protein sequence ID" value="PJA32992.1"/>
    <property type="molecule type" value="Genomic_DNA"/>
</dbReference>
<evidence type="ECO:0000256" key="13">
    <source>
        <dbReference type="ARBA" id="ARBA00023268"/>
    </source>
</evidence>
<keyword evidence="6" id="KW-0227">DNA damage</keyword>
<evidence type="ECO:0000256" key="10">
    <source>
        <dbReference type="ARBA" id="ARBA00023125"/>
    </source>
</evidence>
<dbReference type="SUPFAM" id="SSF81624">
    <property type="entry name" value="N-terminal domain of MutM-like DNA repair proteins"/>
    <property type="match status" value="1"/>
</dbReference>
<dbReference type="NCBIfam" id="TIGR00577">
    <property type="entry name" value="fpg"/>
    <property type="match status" value="1"/>
</dbReference>
<dbReference type="NCBIfam" id="NF002211">
    <property type="entry name" value="PRK01103.1"/>
    <property type="match status" value="1"/>
</dbReference>
<keyword evidence="11" id="KW-0234">DNA repair</keyword>
<evidence type="ECO:0000259" key="17">
    <source>
        <dbReference type="PROSITE" id="PS51066"/>
    </source>
</evidence>
<evidence type="ECO:0000256" key="15">
    <source>
        <dbReference type="ARBA" id="ARBA00044632"/>
    </source>
</evidence>
<dbReference type="PROSITE" id="PS51066">
    <property type="entry name" value="ZF_FPG_2"/>
    <property type="match status" value="1"/>
</dbReference>
<evidence type="ECO:0000313" key="20">
    <source>
        <dbReference type="Proteomes" id="UP000230758"/>
    </source>
</evidence>
<comment type="catalytic activity">
    <reaction evidence="1">
        <text>Hydrolysis of DNA containing ring-opened 7-methylguanine residues, releasing 2,6-diamino-4-hydroxy-5-(N-methyl)formamidopyrimidine.</text>
        <dbReference type="EC" id="3.2.2.23"/>
    </reaction>
</comment>
<comment type="similarity">
    <text evidence="3">Belongs to the FPG family.</text>
</comment>
<keyword evidence="7 16" id="KW-0863">Zinc-finger</keyword>
<dbReference type="InterPro" id="IPR010979">
    <property type="entry name" value="Ribosomal_uS13-like_H2TH"/>
</dbReference>
<keyword evidence="10" id="KW-0238">DNA-binding</keyword>
<protein>
    <recommendedName>
        <fullName evidence="21">DNA-formamidopyrimidine glycosylase</fullName>
    </recommendedName>
</protein>
<dbReference type="AlphaFoldDB" id="A0A2M7WSL0"/>
<dbReference type="InterPro" id="IPR015886">
    <property type="entry name" value="H2TH_FPG"/>
</dbReference>
<dbReference type="Proteomes" id="UP000230758">
    <property type="component" value="Unassembled WGS sequence"/>
</dbReference>
<dbReference type="GO" id="GO:0006284">
    <property type="term" value="P:base-excision repair"/>
    <property type="evidence" value="ECO:0007669"/>
    <property type="project" value="InterPro"/>
</dbReference>
<evidence type="ECO:0000256" key="3">
    <source>
        <dbReference type="ARBA" id="ARBA00009409"/>
    </source>
</evidence>
<dbReference type="PROSITE" id="PS51068">
    <property type="entry name" value="FPG_CAT"/>
    <property type="match status" value="1"/>
</dbReference>
<dbReference type="CDD" id="cd08966">
    <property type="entry name" value="EcFpg-like_N"/>
    <property type="match status" value="1"/>
</dbReference>